<gene>
    <name evidence="2" type="ORF">MM415B02422_0005</name>
</gene>
<proteinExistence type="predicted"/>
<protein>
    <submittedName>
        <fullName evidence="2">Uncharacterized protein</fullName>
    </submittedName>
</protein>
<sequence length="52" mass="5996">MLDLMAELHDHYVAGKEPPSQIPKPASLMAGAPARETKRNYQRPKRRIRLQK</sequence>
<name>A0A6M3L7C6_9ZZZZ</name>
<organism evidence="2">
    <name type="scientific">viral metagenome</name>
    <dbReference type="NCBI Taxonomy" id="1070528"/>
    <lineage>
        <taxon>unclassified sequences</taxon>
        <taxon>metagenomes</taxon>
        <taxon>organismal metagenomes</taxon>
    </lineage>
</organism>
<feature type="region of interest" description="Disordered" evidence="1">
    <location>
        <begin position="14"/>
        <end position="52"/>
    </location>
</feature>
<dbReference type="EMBL" id="MT142898">
    <property type="protein sequence ID" value="QJA90219.1"/>
    <property type="molecule type" value="Genomic_DNA"/>
</dbReference>
<dbReference type="AlphaFoldDB" id="A0A6M3L7C6"/>
<reference evidence="2" key="1">
    <citation type="submission" date="2020-03" db="EMBL/GenBank/DDBJ databases">
        <title>The deep terrestrial virosphere.</title>
        <authorList>
            <person name="Holmfeldt K."/>
            <person name="Nilsson E."/>
            <person name="Simone D."/>
            <person name="Lopez-Fernandez M."/>
            <person name="Wu X."/>
            <person name="de Brujin I."/>
            <person name="Lundin D."/>
            <person name="Andersson A."/>
            <person name="Bertilsson S."/>
            <person name="Dopson M."/>
        </authorList>
    </citation>
    <scope>NUCLEOTIDE SEQUENCE</scope>
    <source>
        <strain evidence="2">MM415B02422</strain>
    </source>
</reference>
<evidence type="ECO:0000313" key="2">
    <source>
        <dbReference type="EMBL" id="QJA90219.1"/>
    </source>
</evidence>
<evidence type="ECO:0000256" key="1">
    <source>
        <dbReference type="SAM" id="MobiDB-lite"/>
    </source>
</evidence>
<accession>A0A6M3L7C6</accession>
<feature type="compositionally biased region" description="Basic residues" evidence="1">
    <location>
        <begin position="40"/>
        <end position="52"/>
    </location>
</feature>